<evidence type="ECO:0000259" key="3">
    <source>
        <dbReference type="PROSITE" id="PS51710"/>
    </source>
</evidence>
<protein>
    <recommendedName>
        <fullName evidence="3">OBG-type G domain-containing protein</fullName>
    </recommendedName>
</protein>
<dbReference type="InterPro" id="IPR006073">
    <property type="entry name" value="GTP-bd"/>
</dbReference>
<dbReference type="CDD" id="cd01899">
    <property type="entry name" value="Ygr210"/>
    <property type="match status" value="1"/>
</dbReference>
<dbReference type="Proteomes" id="UP000186914">
    <property type="component" value="Unassembled WGS sequence"/>
</dbReference>
<keyword evidence="2" id="KW-0547">Nucleotide-binding</keyword>
<dbReference type="Pfam" id="PF08438">
    <property type="entry name" value="YGR210-like_G4"/>
    <property type="match status" value="1"/>
</dbReference>
<proteinExistence type="inferred from homology"/>
<dbReference type="Gene3D" id="1.10.8.470">
    <property type="match status" value="1"/>
</dbReference>
<evidence type="ECO:0000313" key="4">
    <source>
        <dbReference type="EMBL" id="SIR09510.1"/>
    </source>
</evidence>
<comment type="similarity">
    <text evidence="1">Belongs to the RelA/SpoT family.</text>
</comment>
<organism evidence="4 5">
    <name type="scientific">Haladaptatus litoreus</name>
    <dbReference type="NCBI Taxonomy" id="553468"/>
    <lineage>
        <taxon>Archaea</taxon>
        <taxon>Methanobacteriati</taxon>
        <taxon>Methanobacteriota</taxon>
        <taxon>Stenosarchaea group</taxon>
        <taxon>Halobacteria</taxon>
        <taxon>Halobacteriales</taxon>
        <taxon>Haladaptataceae</taxon>
        <taxon>Haladaptatus</taxon>
    </lineage>
</organism>
<dbReference type="EMBL" id="FTNO01000001">
    <property type="protein sequence ID" value="SIR09510.1"/>
    <property type="molecule type" value="Genomic_DNA"/>
</dbReference>
<sequence length="523" mass="57374">MTALTKQAVRSLPRNRYDIDKSRQQITASVSHTLPKLIPSLVSLGQSSIVRDTLCRAVRSHGNSKRFPALVRVAHENSAHEDLARCQRWRLGRTVLAATLARHPGCEDSFTNILSRKTERQFPVSLLPTSMISIALAGKPNAGKSTFYKSATLAEVDVANYPFTTIDANRGVSHVRTDCPCLERDERCGNEHCHDGKRYVPIELLDVAGLVPGAHEGRGLGNQFLDELTNADAIINVVDASGGTNEEGEPVEVGTYDPVEEVDFIEEEMNQWLAGIIERNWETVERQSRSPGFDIDEALSEMLTGFGASEHEVAASLRELEYPDDPQQWTDDHREALARDIRARTKPIILVANKADIAPEENIERLRETGKPVIPATAEGELALQKGVEAGVVDYDSGDDDFEIVGDLSGQQQAGLERIRGVMQEWGGTGVQDALDTAVYDLLDRITAYPVQNESKWTDGQGNVLPDAFLLPNGSTPPDLAYAVHSDIGDGYLHAVNAKTNRDISDSYELEEGDVIKIVSTAK</sequence>
<dbReference type="NCBIfam" id="NF007171">
    <property type="entry name" value="PRK09602.1"/>
    <property type="match status" value="1"/>
</dbReference>
<dbReference type="Gene3D" id="3.10.20.30">
    <property type="match status" value="1"/>
</dbReference>
<dbReference type="InterPro" id="IPR013646">
    <property type="entry name" value="YGR210-like_G4"/>
</dbReference>
<keyword evidence="5" id="KW-1185">Reference proteome</keyword>
<name>A0A1N6Y4K5_9EURY</name>
<dbReference type="SUPFAM" id="SSF81271">
    <property type="entry name" value="TGS-like"/>
    <property type="match status" value="1"/>
</dbReference>
<dbReference type="PANTHER" id="PTHR23305">
    <property type="entry name" value="OBG GTPASE FAMILY"/>
    <property type="match status" value="1"/>
</dbReference>
<dbReference type="Pfam" id="PF01926">
    <property type="entry name" value="MMR_HSR1"/>
    <property type="match status" value="1"/>
</dbReference>
<dbReference type="InterPro" id="IPR031167">
    <property type="entry name" value="G_OBG"/>
</dbReference>
<reference evidence="5" key="1">
    <citation type="submission" date="2017-01" db="EMBL/GenBank/DDBJ databases">
        <authorList>
            <person name="Varghese N."/>
            <person name="Submissions S."/>
        </authorList>
    </citation>
    <scope>NUCLEOTIDE SEQUENCE [LARGE SCALE GENOMIC DNA]</scope>
    <source>
        <strain evidence="5">CGMCC 1.7737</strain>
    </source>
</reference>
<dbReference type="PANTHER" id="PTHR23305:SF1">
    <property type="entry name" value="OBG-TYPE G DOMAIN-CONTAINING PROTEIN"/>
    <property type="match status" value="1"/>
</dbReference>
<dbReference type="FunFam" id="3.10.20.30:FF:000002">
    <property type="entry name" value="GTP pyrophosphokinase (RelA/SpoT)"/>
    <property type="match status" value="1"/>
</dbReference>
<dbReference type="GO" id="GO:0005525">
    <property type="term" value="F:GTP binding"/>
    <property type="evidence" value="ECO:0007669"/>
    <property type="project" value="InterPro"/>
</dbReference>
<dbReference type="InterPro" id="IPR012676">
    <property type="entry name" value="TGS-like"/>
</dbReference>
<evidence type="ECO:0000256" key="1">
    <source>
        <dbReference type="ARBA" id="ARBA00007476"/>
    </source>
</evidence>
<gene>
    <name evidence="4" type="ORF">SAMN05421858_1396</name>
</gene>
<accession>A0A1N6Y4K5</accession>
<evidence type="ECO:0000256" key="2">
    <source>
        <dbReference type="ARBA" id="ARBA00022741"/>
    </source>
</evidence>
<evidence type="ECO:0000313" key="5">
    <source>
        <dbReference type="Proteomes" id="UP000186914"/>
    </source>
</evidence>
<dbReference type="PROSITE" id="PS51710">
    <property type="entry name" value="G_OBG"/>
    <property type="match status" value="1"/>
</dbReference>
<dbReference type="GO" id="GO:0005737">
    <property type="term" value="C:cytoplasm"/>
    <property type="evidence" value="ECO:0007669"/>
    <property type="project" value="TreeGrafter"/>
</dbReference>
<dbReference type="SUPFAM" id="SSF52540">
    <property type="entry name" value="P-loop containing nucleoside triphosphate hydrolases"/>
    <property type="match status" value="1"/>
</dbReference>
<dbReference type="InterPro" id="IPR012675">
    <property type="entry name" value="Beta-grasp_dom_sf"/>
</dbReference>
<feature type="domain" description="OBG-type G" evidence="3">
    <location>
        <begin position="132"/>
        <end position="396"/>
    </location>
</feature>
<dbReference type="AlphaFoldDB" id="A0A1N6Y4K5"/>
<dbReference type="InterPro" id="IPR004095">
    <property type="entry name" value="TGS"/>
</dbReference>
<dbReference type="GO" id="GO:0016887">
    <property type="term" value="F:ATP hydrolysis activity"/>
    <property type="evidence" value="ECO:0007669"/>
    <property type="project" value="TreeGrafter"/>
</dbReference>
<dbReference type="CDD" id="cd01669">
    <property type="entry name" value="TGS_MJ1332_like"/>
    <property type="match status" value="1"/>
</dbReference>
<dbReference type="Pfam" id="PF02824">
    <property type="entry name" value="TGS"/>
    <property type="match status" value="1"/>
</dbReference>
<dbReference type="Gene3D" id="3.40.50.300">
    <property type="entry name" value="P-loop containing nucleotide triphosphate hydrolases"/>
    <property type="match status" value="1"/>
</dbReference>
<dbReference type="InterPro" id="IPR027417">
    <property type="entry name" value="P-loop_NTPase"/>
</dbReference>
<dbReference type="PRINTS" id="PR00326">
    <property type="entry name" value="GTP1OBG"/>
</dbReference>